<evidence type="ECO:0000313" key="5">
    <source>
        <dbReference type="Proteomes" id="UP000527860"/>
    </source>
</evidence>
<comment type="caution">
    <text evidence="2">The sequence shown here is derived from an EMBL/GenBank/DDBJ whole genome shotgun (WGS) entry which is preliminary data.</text>
</comment>
<evidence type="ECO:0000313" key="3">
    <source>
        <dbReference type="EMBL" id="MDB0580488.1"/>
    </source>
</evidence>
<keyword evidence="1" id="KW-1133">Transmembrane helix</keyword>
<dbReference type="GeneID" id="77845244"/>
<dbReference type="EMBL" id="JXII01000005">
    <property type="protein sequence ID" value="KIH70839.1"/>
    <property type="molecule type" value="Genomic_DNA"/>
</dbReference>
<evidence type="ECO:0000256" key="1">
    <source>
        <dbReference type="SAM" id="Phobius"/>
    </source>
</evidence>
<evidence type="ECO:0000313" key="2">
    <source>
        <dbReference type="EMBL" id="KIH70839.1"/>
    </source>
</evidence>
<sequence length="81" mass="9458">MPELNKTSLLLGLVWVVLSFIIVRTLLMEWLYTMPVVTIAIIIIGPAMLIKALFENILKYDFFNKDYKKGKKRKAKRGRDE</sequence>
<dbReference type="EMBL" id="JABEVU030000001">
    <property type="protein sequence ID" value="MDB0580488.1"/>
    <property type="molecule type" value="Genomic_DNA"/>
</dbReference>
<dbReference type="RefSeq" id="WP_040105850.1">
    <property type="nucleotide sequence ID" value="NZ_JABEVU030000001.1"/>
</dbReference>
<dbReference type="AlphaFoldDB" id="A0A0C2HGT5"/>
<reference evidence="2 4" key="1">
    <citation type="submission" date="2015-01" db="EMBL/GenBank/DDBJ databases">
        <title>Genome sequences of high lactate-tolerant strain Salinicoccus roseus W12 with industrial interest.</title>
        <authorList>
            <person name="Wang H."/>
            <person name="Yu B."/>
        </authorList>
    </citation>
    <scope>NUCLEOTIDE SEQUENCE [LARGE SCALE GENOMIC DNA]</scope>
    <source>
        <strain evidence="2 4">W12</strain>
    </source>
</reference>
<evidence type="ECO:0000313" key="4">
    <source>
        <dbReference type="Proteomes" id="UP000031546"/>
    </source>
</evidence>
<dbReference type="Proteomes" id="UP000031546">
    <property type="component" value="Unassembled WGS sequence"/>
</dbReference>
<keyword evidence="1" id="KW-0472">Membrane</keyword>
<gene>
    <name evidence="3" type="ORF">F7P68_0008075</name>
    <name evidence="2" type="ORF">SN16_06715</name>
</gene>
<protein>
    <submittedName>
        <fullName evidence="2">Uncharacterized protein</fullName>
    </submittedName>
</protein>
<keyword evidence="5" id="KW-1185">Reference proteome</keyword>
<proteinExistence type="predicted"/>
<accession>A0A0C2HGT5</accession>
<dbReference type="Proteomes" id="UP000527860">
    <property type="component" value="Unassembled WGS sequence"/>
</dbReference>
<organism evidence="2 4">
    <name type="scientific">Salinicoccus roseus</name>
    <dbReference type="NCBI Taxonomy" id="45670"/>
    <lineage>
        <taxon>Bacteria</taxon>
        <taxon>Bacillati</taxon>
        <taxon>Bacillota</taxon>
        <taxon>Bacilli</taxon>
        <taxon>Bacillales</taxon>
        <taxon>Staphylococcaceae</taxon>
        <taxon>Salinicoccus</taxon>
    </lineage>
</organism>
<feature type="transmembrane region" description="Helical" evidence="1">
    <location>
        <begin position="33"/>
        <end position="54"/>
    </location>
</feature>
<keyword evidence="1" id="KW-0812">Transmembrane</keyword>
<feature type="transmembrane region" description="Helical" evidence="1">
    <location>
        <begin position="7"/>
        <end position="27"/>
    </location>
</feature>
<reference evidence="3" key="3">
    <citation type="submission" date="2022-12" db="EMBL/GenBank/DDBJ databases">
        <title>Genome analysis and biological profiling of marine Salinicoccus roseus MOSEL-ME25.</title>
        <authorList>
            <person name="Mirza F.T."/>
            <person name="Xie Y."/>
            <person name="Shinwari Z.K."/>
        </authorList>
    </citation>
    <scope>NUCLEOTIDE SEQUENCE</scope>
    <source>
        <strain evidence="3">MOSEL-ME25</strain>
    </source>
</reference>
<name>A0A0C2HGT5_9STAP</name>
<reference evidence="3" key="2">
    <citation type="submission" date="2020-04" db="EMBL/GenBank/DDBJ databases">
        <authorList>
            <person name="Tanveer F."/>
            <person name="Xie Y."/>
            <person name="Shinwari Z.K."/>
        </authorList>
    </citation>
    <scope>NUCLEOTIDE SEQUENCE</scope>
    <source>
        <strain evidence="3">MOSEL-ME25</strain>
    </source>
</reference>